<feature type="transmembrane region" description="Helical" evidence="9">
    <location>
        <begin position="189"/>
        <end position="207"/>
    </location>
</feature>
<keyword evidence="5 9" id="KW-0812">Transmembrane</keyword>
<evidence type="ECO:0000256" key="2">
    <source>
        <dbReference type="ARBA" id="ARBA00022448"/>
    </source>
</evidence>
<feature type="transmembrane region" description="Helical" evidence="9">
    <location>
        <begin position="282"/>
        <end position="303"/>
    </location>
</feature>
<evidence type="ECO:0000256" key="8">
    <source>
        <dbReference type="ARBA" id="ARBA00023136"/>
    </source>
</evidence>
<evidence type="ECO:0000313" key="11">
    <source>
        <dbReference type="Proteomes" id="UP000006462"/>
    </source>
</evidence>
<keyword evidence="11" id="KW-1185">Reference proteome</keyword>
<evidence type="ECO:0000256" key="7">
    <source>
        <dbReference type="ARBA" id="ARBA00022989"/>
    </source>
</evidence>
<keyword evidence="7 9" id="KW-1133">Transmembrane helix</keyword>
<feature type="transmembrane region" description="Helical" evidence="9">
    <location>
        <begin position="35"/>
        <end position="59"/>
    </location>
</feature>
<accession>A0ABP2HQI2</accession>
<feature type="transmembrane region" description="Helical" evidence="9">
    <location>
        <begin position="252"/>
        <end position="270"/>
    </location>
</feature>
<evidence type="ECO:0000313" key="10">
    <source>
        <dbReference type="EMBL" id="EFB89654.1"/>
    </source>
</evidence>
<evidence type="ECO:0000256" key="1">
    <source>
        <dbReference type="ARBA" id="ARBA00006430"/>
    </source>
</evidence>
<evidence type="ECO:0000256" key="4">
    <source>
        <dbReference type="ARBA" id="ARBA00022597"/>
    </source>
</evidence>
<keyword evidence="4" id="KW-0762">Sugar transport</keyword>
<protein>
    <submittedName>
        <fullName evidence="10">2-keto-3-deoxygluconate transporter</fullName>
    </submittedName>
</protein>
<dbReference type="EMBL" id="ADFP01000124">
    <property type="protein sequence ID" value="EFB89654.1"/>
    <property type="molecule type" value="Genomic_DNA"/>
</dbReference>
<gene>
    <name evidence="10" type="ORF">HMPREF7215_1030</name>
</gene>
<feature type="transmembrane region" description="Helical" evidence="9">
    <location>
        <begin position="161"/>
        <end position="182"/>
    </location>
</feature>
<sequence>MKILKTVQKIPGGLMVVPLLLGVVVNSVFPKSIQIGGFTTALFKSGATALIALFCLCNAAQINVRQAGKPLAKGILLTASKFFIGAFIGWGVGKFAGPTGVLGLTPLAIVAAITNSNGGLYAALAGQYGDSTDVGAISILSLNDGPFFTMLAFGLTGLANIPFLTFVAALVPIVLGFVLGNLDEDLRKFLASGTTVLIPFFAFPLGSSLSFSQLVRGGLPGIVLGVMCTALTGMAGYFVIRAMGERKASGAAIGTTAGNAVGTPAVLAAADPSLGAIEAISTVQVAAAIIVTAILCPLLCNLLDRRLRKRYGTNPDGTIRQEDR</sequence>
<comment type="similarity">
    <text evidence="1">Belongs to the KdgT transporter family.</text>
</comment>
<evidence type="ECO:0000256" key="6">
    <source>
        <dbReference type="ARBA" id="ARBA00022847"/>
    </source>
</evidence>
<feature type="transmembrane region" description="Helical" evidence="9">
    <location>
        <begin position="12"/>
        <end position="29"/>
    </location>
</feature>
<evidence type="ECO:0000256" key="3">
    <source>
        <dbReference type="ARBA" id="ARBA00022475"/>
    </source>
</evidence>
<reference evidence="10 11" key="1">
    <citation type="submission" date="2009-12" db="EMBL/GenBank/DDBJ databases">
        <authorList>
            <person name="Shrivastava S."/>
            <person name="Madupu R."/>
            <person name="Durkin A.S."/>
            <person name="Torralba M."/>
            <person name="Methe B."/>
            <person name="Sutton G.G."/>
            <person name="Strausberg R.L."/>
            <person name="Nelson K.E."/>
        </authorList>
    </citation>
    <scope>NUCLEOTIDE SEQUENCE [LARGE SCALE GENOMIC DNA]</scope>
    <source>
        <strain evidence="10 11">W5455</strain>
    </source>
</reference>
<dbReference type="RefSeq" id="WP_009165941.1">
    <property type="nucleotide sequence ID" value="NZ_ADFP01000124.1"/>
</dbReference>
<organism evidence="10 11">
    <name type="scientific">Pyramidobacter piscolens W5455</name>
    <dbReference type="NCBI Taxonomy" id="352165"/>
    <lineage>
        <taxon>Bacteria</taxon>
        <taxon>Thermotogati</taxon>
        <taxon>Synergistota</taxon>
        <taxon>Synergistia</taxon>
        <taxon>Synergistales</taxon>
        <taxon>Dethiosulfovibrionaceae</taxon>
        <taxon>Pyramidobacter</taxon>
    </lineage>
</organism>
<evidence type="ECO:0000256" key="5">
    <source>
        <dbReference type="ARBA" id="ARBA00022692"/>
    </source>
</evidence>
<feature type="transmembrane region" description="Helical" evidence="9">
    <location>
        <begin position="104"/>
        <end position="124"/>
    </location>
</feature>
<evidence type="ECO:0000256" key="9">
    <source>
        <dbReference type="SAM" id="Phobius"/>
    </source>
</evidence>
<dbReference type="InterPro" id="IPR004684">
    <property type="entry name" value="2keto-3dGluconate_permease"/>
</dbReference>
<keyword evidence="2" id="KW-0813">Transport</keyword>
<feature type="transmembrane region" description="Helical" evidence="9">
    <location>
        <begin position="71"/>
        <end position="92"/>
    </location>
</feature>
<dbReference type="Pfam" id="PF03812">
    <property type="entry name" value="KdgT"/>
    <property type="match status" value="1"/>
</dbReference>
<proteinExistence type="inferred from homology"/>
<feature type="transmembrane region" description="Helical" evidence="9">
    <location>
        <begin position="136"/>
        <end position="155"/>
    </location>
</feature>
<keyword evidence="3" id="KW-1003">Cell membrane</keyword>
<feature type="transmembrane region" description="Helical" evidence="9">
    <location>
        <begin position="219"/>
        <end position="240"/>
    </location>
</feature>
<dbReference type="Proteomes" id="UP000006462">
    <property type="component" value="Unassembled WGS sequence"/>
</dbReference>
<keyword evidence="6" id="KW-0769">Symport</keyword>
<comment type="caution">
    <text evidence="10">The sequence shown here is derived from an EMBL/GenBank/DDBJ whole genome shotgun (WGS) entry which is preliminary data.</text>
</comment>
<keyword evidence="8 9" id="KW-0472">Membrane</keyword>
<name>A0ABP2HQI2_9BACT</name>